<dbReference type="PANTHER" id="PTHR11239:SF12">
    <property type="entry name" value="DNA-DIRECTED RNA POLYMERASE III SUBUNIT RPC10"/>
    <property type="match status" value="1"/>
</dbReference>
<gene>
    <name evidence="6" type="ORF">S12H4_11989</name>
</gene>
<dbReference type="PANTHER" id="PTHR11239">
    <property type="entry name" value="DNA-DIRECTED RNA POLYMERASE"/>
    <property type="match status" value="1"/>
</dbReference>
<evidence type="ECO:0000259" key="5">
    <source>
        <dbReference type="PROSITE" id="PS51133"/>
    </source>
</evidence>
<feature type="coiled-coil region" evidence="4">
    <location>
        <begin position="30"/>
        <end position="61"/>
    </location>
</feature>
<evidence type="ECO:0000256" key="1">
    <source>
        <dbReference type="ARBA" id="ARBA00022723"/>
    </source>
</evidence>
<evidence type="ECO:0000256" key="2">
    <source>
        <dbReference type="ARBA" id="ARBA00022771"/>
    </source>
</evidence>
<evidence type="ECO:0000256" key="4">
    <source>
        <dbReference type="SAM" id="Coils"/>
    </source>
</evidence>
<dbReference type="SMART" id="SM00440">
    <property type="entry name" value="ZnF_C2C2"/>
    <property type="match status" value="1"/>
</dbReference>
<comment type="caution">
    <text evidence="6">The sequence shown here is derived from an EMBL/GenBank/DDBJ whole genome shotgun (WGS) entry which is preliminary data.</text>
</comment>
<reference evidence="6" key="1">
    <citation type="journal article" date="2014" name="Front. Microbiol.">
        <title>High frequency of phylogenetically diverse reductive dehalogenase-homologous genes in deep subseafloor sedimentary metagenomes.</title>
        <authorList>
            <person name="Kawai M."/>
            <person name="Futagami T."/>
            <person name="Toyoda A."/>
            <person name="Takaki Y."/>
            <person name="Nishi S."/>
            <person name="Hori S."/>
            <person name="Arai W."/>
            <person name="Tsubouchi T."/>
            <person name="Morono Y."/>
            <person name="Uchiyama I."/>
            <person name="Ito T."/>
            <person name="Fujiyama A."/>
            <person name="Inagaki F."/>
            <person name="Takami H."/>
        </authorList>
    </citation>
    <scope>NUCLEOTIDE SEQUENCE</scope>
    <source>
        <strain evidence="6">Expedition CK06-06</strain>
    </source>
</reference>
<keyword evidence="1" id="KW-0479">Metal-binding</keyword>
<accession>X1RIH0</accession>
<feature type="non-terminal residue" evidence="6">
    <location>
        <position position="1"/>
    </location>
</feature>
<dbReference type="Pfam" id="PF01096">
    <property type="entry name" value="Zn_ribbon_TFIIS"/>
    <property type="match status" value="1"/>
</dbReference>
<evidence type="ECO:0000313" key="6">
    <source>
        <dbReference type="EMBL" id="GAI80517.1"/>
    </source>
</evidence>
<dbReference type="InterPro" id="IPR001222">
    <property type="entry name" value="Znf_TFIIS"/>
</dbReference>
<dbReference type="InterPro" id="IPR012164">
    <property type="entry name" value="Rpa12/Rpb9/Rpc10/TFS"/>
</dbReference>
<proteinExistence type="predicted"/>
<keyword evidence="3" id="KW-0862">Zinc</keyword>
<evidence type="ECO:0000256" key="3">
    <source>
        <dbReference type="ARBA" id="ARBA00022833"/>
    </source>
</evidence>
<keyword evidence="4" id="KW-0175">Coiled coil</keyword>
<dbReference type="SUPFAM" id="SSF57783">
    <property type="entry name" value="Zinc beta-ribbon"/>
    <property type="match status" value="1"/>
</dbReference>
<keyword evidence="2" id="KW-0863">Zinc-finger</keyword>
<dbReference type="GO" id="GO:0008270">
    <property type="term" value="F:zinc ion binding"/>
    <property type="evidence" value="ECO:0007669"/>
    <property type="project" value="UniProtKB-KW"/>
</dbReference>
<dbReference type="Gene3D" id="2.20.25.10">
    <property type="match status" value="1"/>
</dbReference>
<protein>
    <recommendedName>
        <fullName evidence="5">TFIIS-type domain-containing protein</fullName>
    </recommendedName>
</protein>
<dbReference type="GO" id="GO:0006351">
    <property type="term" value="P:DNA-templated transcription"/>
    <property type="evidence" value="ECO:0007669"/>
    <property type="project" value="InterPro"/>
</dbReference>
<feature type="domain" description="TFIIS-type" evidence="5">
    <location>
        <begin position="70"/>
        <end position="110"/>
    </location>
</feature>
<dbReference type="EMBL" id="BARW01005541">
    <property type="protein sequence ID" value="GAI80517.1"/>
    <property type="molecule type" value="Genomic_DNA"/>
</dbReference>
<dbReference type="CDD" id="cd10511">
    <property type="entry name" value="Zn-ribbon_TFS"/>
    <property type="match status" value="1"/>
</dbReference>
<sequence>PLSEGYVYVQKKDLIRLLQEYVRRKLIVEEDKDENNIEEINETINRKKEALEKNLIIVSEEDKITVHLKVKQDCPKCGHREAEAWQEQTRSADEPSTSFFRCVKCKYTWREY</sequence>
<name>X1RIH0_9ZZZZ</name>
<dbReference type="GO" id="GO:0003899">
    <property type="term" value="F:DNA-directed RNA polymerase activity"/>
    <property type="evidence" value="ECO:0007669"/>
    <property type="project" value="InterPro"/>
</dbReference>
<organism evidence="6">
    <name type="scientific">marine sediment metagenome</name>
    <dbReference type="NCBI Taxonomy" id="412755"/>
    <lineage>
        <taxon>unclassified sequences</taxon>
        <taxon>metagenomes</taxon>
        <taxon>ecological metagenomes</taxon>
    </lineage>
</organism>
<dbReference type="PROSITE" id="PS51133">
    <property type="entry name" value="ZF_TFIIS_2"/>
    <property type="match status" value="1"/>
</dbReference>
<dbReference type="GO" id="GO:0003676">
    <property type="term" value="F:nucleic acid binding"/>
    <property type="evidence" value="ECO:0007669"/>
    <property type="project" value="InterPro"/>
</dbReference>
<dbReference type="AlphaFoldDB" id="X1RIH0"/>